<proteinExistence type="predicted"/>
<keyword evidence="2" id="KW-1185">Reference proteome</keyword>
<dbReference type="InterPro" id="IPR012337">
    <property type="entry name" value="RNaseH-like_sf"/>
</dbReference>
<evidence type="ECO:0008006" key="3">
    <source>
        <dbReference type="Google" id="ProtNLM"/>
    </source>
</evidence>
<gene>
    <name evidence="1" type="ORF">MEUPH1_LOCUS15204</name>
</gene>
<evidence type="ECO:0000313" key="2">
    <source>
        <dbReference type="Proteomes" id="UP001160148"/>
    </source>
</evidence>
<dbReference type="SUPFAM" id="SSF53098">
    <property type="entry name" value="Ribonuclease H-like"/>
    <property type="match status" value="1"/>
</dbReference>
<dbReference type="PANTHER" id="PTHR47501">
    <property type="entry name" value="TRANSPOSASE-RELATED"/>
    <property type="match status" value="1"/>
</dbReference>
<accession>A0AAV0WVV9</accession>
<organism evidence="1 2">
    <name type="scientific">Macrosiphum euphorbiae</name>
    <name type="common">potato aphid</name>
    <dbReference type="NCBI Taxonomy" id="13131"/>
    <lineage>
        <taxon>Eukaryota</taxon>
        <taxon>Metazoa</taxon>
        <taxon>Ecdysozoa</taxon>
        <taxon>Arthropoda</taxon>
        <taxon>Hexapoda</taxon>
        <taxon>Insecta</taxon>
        <taxon>Pterygota</taxon>
        <taxon>Neoptera</taxon>
        <taxon>Paraneoptera</taxon>
        <taxon>Hemiptera</taxon>
        <taxon>Sternorrhyncha</taxon>
        <taxon>Aphidomorpha</taxon>
        <taxon>Aphidoidea</taxon>
        <taxon>Aphididae</taxon>
        <taxon>Macrosiphini</taxon>
        <taxon>Macrosiphum</taxon>
    </lineage>
</organism>
<reference evidence="1 2" key="1">
    <citation type="submission" date="2023-01" db="EMBL/GenBank/DDBJ databases">
        <authorList>
            <person name="Whitehead M."/>
        </authorList>
    </citation>
    <scope>NUCLEOTIDE SEQUENCE [LARGE SCALE GENOMIC DNA]</scope>
</reference>
<dbReference type="AlphaFoldDB" id="A0AAV0WVV9"/>
<dbReference type="Proteomes" id="UP001160148">
    <property type="component" value="Unassembled WGS sequence"/>
</dbReference>
<dbReference type="PANTHER" id="PTHR47501:SF5">
    <property type="entry name" value="HAT C-TERMINAL DIMERISATION DOMAIN-CONTAINING PROTEIN"/>
    <property type="match status" value="1"/>
</dbReference>
<comment type="caution">
    <text evidence="1">The sequence shown here is derived from an EMBL/GenBank/DDBJ whole genome shotgun (WGS) entry which is preliminary data.</text>
</comment>
<name>A0AAV0WVV9_9HEMI</name>
<evidence type="ECO:0000313" key="1">
    <source>
        <dbReference type="EMBL" id="CAI6359833.1"/>
    </source>
</evidence>
<protein>
    <recommendedName>
        <fullName evidence="3">Transposase</fullName>
    </recommendedName>
</protein>
<dbReference type="EMBL" id="CARXXK010000002">
    <property type="protein sequence ID" value="CAI6359833.1"/>
    <property type="molecule type" value="Genomic_DNA"/>
</dbReference>
<sequence length="391" mass="45008">MFGVKRQNINMVEEVNSVDNSESDLESNQNNTQNDVGHTIDIENMLPMHFRCFAHTLNLCATTDINKVIKSCVELSSIHDQVINKCNILWKLAGRPKSAEIIQNILGHTLSRPGETRWNSLYDSLRQILSIKNNILNLNRALEINTKNALRDQDFNYIEEHLRCAAPISEALDIMQGKLNTYYGVVLPCLLALRRKIEILAKPDHHTWIYCYIPIVHALLESNEKRFRNYLNFTSPESLNAVIAALSYPRFKKRWLTCVKPQFHDRLIQIFKKTANEVLIGKNTFIELKNSPENQTTDDFFDFGSSSLTLTSIPKLELEVLHFFADEENDLPNLNKYPTIKEDFIQYNTPLPSSAPVERLFSFATMTNQPKSHKLSDNLFEKRVVLKANLL</sequence>